<accession>A0A1G8TX74</accession>
<dbReference type="InterPro" id="IPR034660">
    <property type="entry name" value="DinB/YfiT-like"/>
</dbReference>
<proteinExistence type="predicted"/>
<feature type="domain" description="DinB-like" evidence="5">
    <location>
        <begin position="14"/>
        <end position="164"/>
    </location>
</feature>
<keyword evidence="1" id="KW-0677">Repeat</keyword>
<dbReference type="AlphaFoldDB" id="A0A1G8TX74"/>
<keyword evidence="7" id="KW-1185">Reference proteome</keyword>
<dbReference type="PROSITE" id="PS50297">
    <property type="entry name" value="ANK_REP_REGION"/>
    <property type="match status" value="1"/>
</dbReference>
<evidence type="ECO:0000313" key="7">
    <source>
        <dbReference type="Proteomes" id="UP000199202"/>
    </source>
</evidence>
<organism evidence="6 7">
    <name type="scientific">Nonomuraea jiangxiensis</name>
    <dbReference type="NCBI Taxonomy" id="633440"/>
    <lineage>
        <taxon>Bacteria</taxon>
        <taxon>Bacillati</taxon>
        <taxon>Actinomycetota</taxon>
        <taxon>Actinomycetes</taxon>
        <taxon>Streptosporangiales</taxon>
        <taxon>Streptosporangiaceae</taxon>
        <taxon>Nonomuraea</taxon>
    </lineage>
</organism>
<feature type="repeat" description="ANK" evidence="3">
    <location>
        <begin position="242"/>
        <end position="274"/>
    </location>
</feature>
<gene>
    <name evidence="6" type="ORF">SAMN05421869_110317</name>
</gene>
<dbReference type="InterPro" id="IPR002110">
    <property type="entry name" value="Ankyrin_rpt"/>
</dbReference>
<name>A0A1G8TX74_9ACTN</name>
<dbReference type="Pfam" id="PF12867">
    <property type="entry name" value="DinB_2"/>
    <property type="match status" value="1"/>
</dbReference>
<dbReference type="Pfam" id="PF12796">
    <property type="entry name" value="Ank_2"/>
    <property type="match status" value="1"/>
</dbReference>
<dbReference type="Gene3D" id="1.25.40.20">
    <property type="entry name" value="Ankyrin repeat-containing domain"/>
    <property type="match status" value="1"/>
</dbReference>
<dbReference type="RefSeq" id="WP_090935073.1">
    <property type="nucleotide sequence ID" value="NZ_FNDJ01000010.1"/>
</dbReference>
<dbReference type="EMBL" id="FNDJ01000010">
    <property type="protein sequence ID" value="SDJ46168.1"/>
    <property type="molecule type" value="Genomic_DNA"/>
</dbReference>
<evidence type="ECO:0000256" key="3">
    <source>
        <dbReference type="PROSITE-ProRule" id="PRU00023"/>
    </source>
</evidence>
<dbReference type="PROSITE" id="PS50088">
    <property type="entry name" value="ANK_REPEAT"/>
    <property type="match status" value="1"/>
</dbReference>
<feature type="region of interest" description="Disordered" evidence="4">
    <location>
        <begin position="298"/>
        <end position="317"/>
    </location>
</feature>
<dbReference type="InterPro" id="IPR024775">
    <property type="entry name" value="DinB-like"/>
</dbReference>
<dbReference type="InterPro" id="IPR050776">
    <property type="entry name" value="Ank_Repeat/CDKN_Inhibitor"/>
</dbReference>
<evidence type="ECO:0000259" key="5">
    <source>
        <dbReference type="Pfam" id="PF12867"/>
    </source>
</evidence>
<dbReference type="SUPFAM" id="SSF48403">
    <property type="entry name" value="Ankyrin repeat"/>
    <property type="match status" value="1"/>
</dbReference>
<keyword evidence="2 3" id="KW-0040">ANK repeat</keyword>
<reference evidence="6 7" key="1">
    <citation type="submission" date="2016-10" db="EMBL/GenBank/DDBJ databases">
        <authorList>
            <person name="de Groot N.N."/>
        </authorList>
    </citation>
    <scope>NUCLEOTIDE SEQUENCE [LARGE SCALE GENOMIC DNA]</scope>
    <source>
        <strain evidence="6 7">CGMCC 4.6533</strain>
    </source>
</reference>
<dbReference type="Proteomes" id="UP000199202">
    <property type="component" value="Unassembled WGS sequence"/>
</dbReference>
<evidence type="ECO:0000256" key="2">
    <source>
        <dbReference type="ARBA" id="ARBA00023043"/>
    </source>
</evidence>
<sequence length="317" mass="34042">MATLLDNLLDLSDFAWQRLRTRLDGLTDAEYLWTPIPDSWTVHPGDDGSYVADGGGLPPEPSPFTTIAWRVTHLIDILQAERTATWFGQKPAPEDGVPGVPGTAADALRALEHAYDVWRRRLAALSADDLGRAMGPIAGPYADADGTAFALHILDEFVHHGAEIGVVRDLYRGLGPRDPFVAACLAGDRPAIAAMLAEDPALLDRTRAGRPGLLAEAAAWQRWDAIEVLVELGFDVNARTAAGRTPAHHAAGAGAVGPLRLLVRHGADLTATDPLFGATPLGWAQWFKQPHTIAYLERHQPPTTDPPTPAEAPHPPQ</sequence>
<dbReference type="STRING" id="633440.SAMN05421869_110317"/>
<dbReference type="Gene3D" id="1.20.120.450">
    <property type="entry name" value="dinb family like domain"/>
    <property type="match status" value="1"/>
</dbReference>
<dbReference type="InterPro" id="IPR036770">
    <property type="entry name" value="Ankyrin_rpt-contain_sf"/>
</dbReference>
<protein>
    <submittedName>
        <fullName evidence="6">DinB superfamily protein</fullName>
    </submittedName>
</protein>
<evidence type="ECO:0000256" key="4">
    <source>
        <dbReference type="SAM" id="MobiDB-lite"/>
    </source>
</evidence>
<feature type="compositionally biased region" description="Pro residues" evidence="4">
    <location>
        <begin position="303"/>
        <end position="317"/>
    </location>
</feature>
<evidence type="ECO:0000256" key="1">
    <source>
        <dbReference type="ARBA" id="ARBA00022737"/>
    </source>
</evidence>
<dbReference type="SUPFAM" id="SSF109854">
    <property type="entry name" value="DinB/YfiT-like putative metalloenzymes"/>
    <property type="match status" value="1"/>
</dbReference>
<evidence type="ECO:0000313" key="6">
    <source>
        <dbReference type="EMBL" id="SDJ46168.1"/>
    </source>
</evidence>
<dbReference type="PANTHER" id="PTHR24201">
    <property type="entry name" value="ANK_REP_REGION DOMAIN-CONTAINING PROTEIN"/>
    <property type="match status" value="1"/>
</dbReference>